<evidence type="ECO:0000313" key="3">
    <source>
        <dbReference type="Proteomes" id="UP000386847"/>
    </source>
</evidence>
<reference evidence="2 3" key="1">
    <citation type="submission" date="2019-10" db="EMBL/GenBank/DDBJ databases">
        <title>Genomic analysis of Raineyella sp. CBA3103.</title>
        <authorList>
            <person name="Roh S.W."/>
        </authorList>
    </citation>
    <scope>NUCLEOTIDE SEQUENCE [LARGE SCALE GENOMIC DNA]</scope>
    <source>
        <strain evidence="2 3">CBA3103</strain>
    </source>
</reference>
<dbReference type="AlphaFoldDB" id="A0A5Q2FGD1"/>
<gene>
    <name evidence="2" type="ORF">Rai3103_15895</name>
</gene>
<feature type="region of interest" description="Disordered" evidence="1">
    <location>
        <begin position="249"/>
        <end position="268"/>
    </location>
</feature>
<proteinExistence type="predicted"/>
<dbReference type="Proteomes" id="UP000386847">
    <property type="component" value="Chromosome"/>
</dbReference>
<keyword evidence="3" id="KW-1185">Reference proteome</keyword>
<accession>A0A5Q2FGD1</accession>
<dbReference type="KEGG" id="rain:Rai3103_15895"/>
<organism evidence="2 3">
    <name type="scientific">Raineyella fluvialis</name>
    <dbReference type="NCBI Taxonomy" id="2662261"/>
    <lineage>
        <taxon>Bacteria</taxon>
        <taxon>Bacillati</taxon>
        <taxon>Actinomycetota</taxon>
        <taxon>Actinomycetes</taxon>
        <taxon>Propionibacteriales</taxon>
        <taxon>Propionibacteriaceae</taxon>
        <taxon>Raineyella</taxon>
    </lineage>
</organism>
<sequence>MVAALVAVAVVRAAKAARAVAPVVTVADTAVADTGVRVLAVIAAVSVARAVAPVVTVAGTAVKAIVAGTAVKAIVAGTAVSALATIVADTAESVLDRSAAVTAVRAAKGASVAPIVIVPVVSVAVAERNAPEISGVRGLEDLVRAARVAVASPAVASPAVASPAVVTPALASPAVASPAVASPAVVTPALASRAVANGVAARAAGVPSGKEVRPAGTALSGEALVKVGPAMTSSVAEGSVASARVATSGAEAATTGEPVDATVDPPGVGGARVRIRGSAPRAVLRPGAENDAPRTCGVPSSTTATRCVRDHARSAAGRVARVIEPGRTPVTAGVAIAVEALTVPLGGPKAVGETAVVLKGVAVVPNGASPDGRTASASLSRRVSSEPLTSRRCHRMWICRACPGRCGRS</sequence>
<protein>
    <submittedName>
        <fullName evidence="2">Uncharacterized protein</fullName>
    </submittedName>
</protein>
<evidence type="ECO:0000313" key="2">
    <source>
        <dbReference type="EMBL" id="QGF24857.1"/>
    </source>
</evidence>
<dbReference type="EMBL" id="CP045725">
    <property type="protein sequence ID" value="QGF24857.1"/>
    <property type="molecule type" value="Genomic_DNA"/>
</dbReference>
<dbReference type="RefSeq" id="WP_153573386.1">
    <property type="nucleotide sequence ID" value="NZ_CP045725.1"/>
</dbReference>
<evidence type="ECO:0000256" key="1">
    <source>
        <dbReference type="SAM" id="MobiDB-lite"/>
    </source>
</evidence>
<name>A0A5Q2FGD1_9ACTN</name>